<evidence type="ECO:0000313" key="2">
    <source>
        <dbReference type="Proteomes" id="UP000245207"/>
    </source>
</evidence>
<proteinExistence type="predicted"/>
<dbReference type="EMBL" id="PKPP01005628">
    <property type="protein sequence ID" value="PWA59414.1"/>
    <property type="molecule type" value="Genomic_DNA"/>
</dbReference>
<dbReference type="OrthoDB" id="1746791at2759"/>
<dbReference type="AlphaFoldDB" id="A0A2U1MDT6"/>
<organism evidence="1 2">
    <name type="scientific">Artemisia annua</name>
    <name type="common">Sweet wormwood</name>
    <dbReference type="NCBI Taxonomy" id="35608"/>
    <lineage>
        <taxon>Eukaryota</taxon>
        <taxon>Viridiplantae</taxon>
        <taxon>Streptophyta</taxon>
        <taxon>Embryophyta</taxon>
        <taxon>Tracheophyta</taxon>
        <taxon>Spermatophyta</taxon>
        <taxon>Magnoliopsida</taxon>
        <taxon>eudicotyledons</taxon>
        <taxon>Gunneridae</taxon>
        <taxon>Pentapetalae</taxon>
        <taxon>asterids</taxon>
        <taxon>campanulids</taxon>
        <taxon>Asterales</taxon>
        <taxon>Asteraceae</taxon>
        <taxon>Asteroideae</taxon>
        <taxon>Anthemideae</taxon>
        <taxon>Artemisiinae</taxon>
        <taxon>Artemisia</taxon>
    </lineage>
</organism>
<comment type="caution">
    <text evidence="1">The sequence shown here is derived from an EMBL/GenBank/DDBJ whole genome shotgun (WGS) entry which is preliminary data.</text>
</comment>
<accession>A0A2U1MDT6</accession>
<keyword evidence="2" id="KW-1185">Reference proteome</keyword>
<evidence type="ECO:0000313" key="1">
    <source>
        <dbReference type="EMBL" id="PWA59414.1"/>
    </source>
</evidence>
<name>A0A2U1MDT6_ARTAN</name>
<sequence length="181" mass="19548">MGRTSLSSEATNEPRQDCTIISDAEDISADGKPMAVRDLWEATKNNNFGCLTDGKAALPPSKRLHCALASFKSRSEEIVLKAGFNQGVGSDTMQDAMQMGTQTDTVGVLEGVAGNDGWRRLIHTEGAEEGQLVPESVLKKQERSEEWVLAKKQDGELLRKKNAANRNYSVVAGVVTGLQAL</sequence>
<protein>
    <submittedName>
        <fullName evidence="1">CID domain-containing protein</fullName>
    </submittedName>
</protein>
<dbReference type="Proteomes" id="UP000245207">
    <property type="component" value="Unassembled WGS sequence"/>
</dbReference>
<reference evidence="1 2" key="1">
    <citation type="journal article" date="2018" name="Mol. Plant">
        <title>The genome of Artemisia annua provides insight into the evolution of Asteraceae family and artemisinin biosynthesis.</title>
        <authorList>
            <person name="Shen Q."/>
            <person name="Zhang L."/>
            <person name="Liao Z."/>
            <person name="Wang S."/>
            <person name="Yan T."/>
            <person name="Shi P."/>
            <person name="Liu M."/>
            <person name="Fu X."/>
            <person name="Pan Q."/>
            <person name="Wang Y."/>
            <person name="Lv Z."/>
            <person name="Lu X."/>
            <person name="Zhang F."/>
            <person name="Jiang W."/>
            <person name="Ma Y."/>
            <person name="Chen M."/>
            <person name="Hao X."/>
            <person name="Li L."/>
            <person name="Tang Y."/>
            <person name="Lv G."/>
            <person name="Zhou Y."/>
            <person name="Sun X."/>
            <person name="Brodelius P.E."/>
            <person name="Rose J.K.C."/>
            <person name="Tang K."/>
        </authorList>
    </citation>
    <scope>NUCLEOTIDE SEQUENCE [LARGE SCALE GENOMIC DNA]</scope>
    <source>
        <strain evidence="2">cv. Huhao1</strain>
        <tissue evidence="1">Leaf</tissue>
    </source>
</reference>
<gene>
    <name evidence="1" type="ORF">CTI12_AA390990</name>
</gene>